<feature type="domain" description="N-acetyltransferase" evidence="3">
    <location>
        <begin position="12"/>
        <end position="158"/>
    </location>
</feature>
<gene>
    <name evidence="4" type="ORF">EV666_101595</name>
</gene>
<evidence type="ECO:0000256" key="1">
    <source>
        <dbReference type="ARBA" id="ARBA00022679"/>
    </source>
</evidence>
<dbReference type="Gene3D" id="3.40.630.30">
    <property type="match status" value="1"/>
</dbReference>
<dbReference type="InterPro" id="IPR051016">
    <property type="entry name" value="Diverse_Substrate_AcTransf"/>
</dbReference>
<keyword evidence="2" id="KW-0012">Acyltransferase</keyword>
<dbReference type="PANTHER" id="PTHR10545:SF42">
    <property type="entry name" value="ACETYLTRANSFERASE"/>
    <property type="match status" value="1"/>
</dbReference>
<dbReference type="Pfam" id="PF00583">
    <property type="entry name" value="Acetyltransf_1"/>
    <property type="match status" value="1"/>
</dbReference>
<dbReference type="InterPro" id="IPR016181">
    <property type="entry name" value="Acyl_CoA_acyltransferase"/>
</dbReference>
<accession>A0A4R2GYH1</accession>
<dbReference type="PANTHER" id="PTHR10545">
    <property type="entry name" value="DIAMINE N-ACETYLTRANSFERASE"/>
    <property type="match status" value="1"/>
</dbReference>
<keyword evidence="5" id="KW-1185">Reference proteome</keyword>
<keyword evidence="1 4" id="KW-0808">Transferase</keyword>
<evidence type="ECO:0000256" key="2">
    <source>
        <dbReference type="ARBA" id="ARBA00023315"/>
    </source>
</evidence>
<evidence type="ECO:0000259" key="3">
    <source>
        <dbReference type="PROSITE" id="PS51186"/>
    </source>
</evidence>
<evidence type="ECO:0000313" key="5">
    <source>
        <dbReference type="Proteomes" id="UP000294881"/>
    </source>
</evidence>
<protein>
    <submittedName>
        <fullName evidence="4">Acetyltransferase (GNAT) family protein</fullName>
    </submittedName>
</protein>
<organism evidence="4 5">
    <name type="scientific">Camelimonas lactis</name>
    <dbReference type="NCBI Taxonomy" id="659006"/>
    <lineage>
        <taxon>Bacteria</taxon>
        <taxon>Pseudomonadati</taxon>
        <taxon>Pseudomonadota</taxon>
        <taxon>Alphaproteobacteria</taxon>
        <taxon>Hyphomicrobiales</taxon>
        <taxon>Chelatococcaceae</taxon>
        <taxon>Camelimonas</taxon>
    </lineage>
</organism>
<name>A0A4R2GYH1_9HYPH</name>
<dbReference type="GO" id="GO:0008080">
    <property type="term" value="F:N-acetyltransferase activity"/>
    <property type="evidence" value="ECO:0007669"/>
    <property type="project" value="TreeGrafter"/>
</dbReference>
<reference evidence="4 5" key="1">
    <citation type="submission" date="2019-03" db="EMBL/GenBank/DDBJ databases">
        <title>Genomic Encyclopedia of Type Strains, Phase IV (KMG-IV): sequencing the most valuable type-strain genomes for metagenomic binning, comparative biology and taxonomic classification.</title>
        <authorList>
            <person name="Goeker M."/>
        </authorList>
    </citation>
    <scope>NUCLEOTIDE SEQUENCE [LARGE SCALE GENOMIC DNA]</scope>
    <source>
        <strain evidence="4 5">DSM 22958</strain>
    </source>
</reference>
<dbReference type="InterPro" id="IPR000182">
    <property type="entry name" value="GNAT_dom"/>
</dbReference>
<dbReference type="SUPFAM" id="SSF55729">
    <property type="entry name" value="Acyl-CoA N-acyltransferases (Nat)"/>
    <property type="match status" value="1"/>
</dbReference>
<dbReference type="AlphaFoldDB" id="A0A4R2GYH1"/>
<sequence length="158" mass="17467">MLSGAGEAYMQIRTRSVAAHDEASWRALWAGYLAFYQTDLPPDVTDLTWRRLLDAAEPVHCLVAEADGAIWGIVNYVFHRATWTASSYCYLEDLFTAPEARGRGVGRALIEAVYAAAQAAGATRVYWLTHESNATARQLYDAVAENAGFIQYRKTIAS</sequence>
<dbReference type="PROSITE" id="PS51186">
    <property type="entry name" value="GNAT"/>
    <property type="match status" value="1"/>
</dbReference>
<dbReference type="EMBL" id="SLWL01000001">
    <property type="protein sequence ID" value="TCO16340.1"/>
    <property type="molecule type" value="Genomic_DNA"/>
</dbReference>
<evidence type="ECO:0000313" key="4">
    <source>
        <dbReference type="EMBL" id="TCO16340.1"/>
    </source>
</evidence>
<proteinExistence type="predicted"/>
<comment type="caution">
    <text evidence="4">The sequence shown here is derived from an EMBL/GenBank/DDBJ whole genome shotgun (WGS) entry which is preliminary data.</text>
</comment>
<dbReference type="CDD" id="cd04301">
    <property type="entry name" value="NAT_SF"/>
    <property type="match status" value="1"/>
</dbReference>
<dbReference type="Proteomes" id="UP000294881">
    <property type="component" value="Unassembled WGS sequence"/>
</dbReference>